<reference evidence="1" key="1">
    <citation type="submission" date="2021-05" db="EMBL/GenBank/DDBJ databases">
        <authorList>
            <person name="Scholz U."/>
            <person name="Mascher M."/>
            <person name="Fiebig A."/>
        </authorList>
    </citation>
    <scope>NUCLEOTIDE SEQUENCE [LARGE SCALE GENOMIC DNA]</scope>
</reference>
<organism evidence="1 2">
    <name type="scientific">Avena sativa</name>
    <name type="common">Oat</name>
    <dbReference type="NCBI Taxonomy" id="4498"/>
    <lineage>
        <taxon>Eukaryota</taxon>
        <taxon>Viridiplantae</taxon>
        <taxon>Streptophyta</taxon>
        <taxon>Embryophyta</taxon>
        <taxon>Tracheophyta</taxon>
        <taxon>Spermatophyta</taxon>
        <taxon>Magnoliopsida</taxon>
        <taxon>Liliopsida</taxon>
        <taxon>Poales</taxon>
        <taxon>Poaceae</taxon>
        <taxon>BOP clade</taxon>
        <taxon>Pooideae</taxon>
        <taxon>Poodae</taxon>
        <taxon>Poeae</taxon>
        <taxon>Poeae Chloroplast Group 1 (Aveneae type)</taxon>
        <taxon>Aveninae</taxon>
        <taxon>Avena</taxon>
    </lineage>
</organism>
<sequence>MPGSRRGLFSCLHSECDDDCNSGFQGKGIAEALQDLIASFYAEAFDRLPFDGMADEQVQELLRAMCGGGVCVGLLDPVSNIILNTISLLPRDFQPKPHPRHQRRSKRLAGAAQPDWICSGISSLSYCSLVTFLVSYFGCLTDQQAARYLHWASANLAIAVLLVEHDLYAAEPQLPNPASERTQAALKCAATRGRHRAPDVLVRLHTSPLSWQRLRAAAPFLGSGGRNLTFDDVNTVIESLRYQESASLDLQVNLLPDRRGVVVYCREFNADEGKLIFNNTSSMNNNGGSFAVFSIMAQREGDHFASLRGNIPSISTFLDKALKTSQQGRGGLESCGDACEYTESLRMRLHGTIHALYLKVFTMLPSDVSRRLMRYILFAGHCYGPMDPVSNIIINSIWHSIVFPLPSVDSESQVYDILDTLSMLRVEVRSLRGLIALIQANSDCSVQRTMERLCSNCCDLSQAMHTSHGFAAAAEAAQHPQQAALGSFLSSLTPRILDKLRPLLSTTNGTLSSESLNQVECILAQEFRETALQFAFAPEEAQLCQEAKNTLLRRRSEYEDTRLFIRSELAKVLKKYASEHPHEPKYVPSDLWCC</sequence>
<evidence type="ECO:0000313" key="1">
    <source>
        <dbReference type="EnsemblPlants" id="AVESA.00010b.r2.4DG0787170.1.CDS"/>
    </source>
</evidence>
<evidence type="ECO:0000313" key="2">
    <source>
        <dbReference type="Proteomes" id="UP001732700"/>
    </source>
</evidence>
<accession>A0ACD5XBJ4</accession>
<keyword evidence="2" id="KW-1185">Reference proteome</keyword>
<name>A0ACD5XBJ4_AVESA</name>
<dbReference type="EnsemblPlants" id="AVESA.00010b.r2.4DG0787170.1">
    <property type="protein sequence ID" value="AVESA.00010b.r2.4DG0787170.1.CDS"/>
    <property type="gene ID" value="AVESA.00010b.r2.4DG0787170"/>
</dbReference>
<proteinExistence type="predicted"/>
<protein>
    <submittedName>
        <fullName evidence="1">Uncharacterized protein</fullName>
    </submittedName>
</protein>
<reference evidence="1" key="2">
    <citation type="submission" date="2025-09" db="UniProtKB">
        <authorList>
            <consortium name="EnsemblPlants"/>
        </authorList>
    </citation>
    <scope>IDENTIFICATION</scope>
</reference>
<dbReference type="Proteomes" id="UP001732700">
    <property type="component" value="Chromosome 4D"/>
</dbReference>